<dbReference type="EMBL" id="UOEU01000807">
    <property type="protein sequence ID" value="VAW40662.1"/>
    <property type="molecule type" value="Genomic_DNA"/>
</dbReference>
<evidence type="ECO:0000256" key="1">
    <source>
        <dbReference type="ARBA" id="ARBA00022649"/>
    </source>
</evidence>
<name>A0A3B0VNK3_9ZZZZ</name>
<dbReference type="Gene3D" id="3.30.2310.20">
    <property type="entry name" value="RelE-like"/>
    <property type="match status" value="1"/>
</dbReference>
<dbReference type="PANTHER" id="PTHR35601">
    <property type="entry name" value="TOXIN RELE"/>
    <property type="match status" value="1"/>
</dbReference>
<dbReference type="InterPro" id="IPR007712">
    <property type="entry name" value="RelE/ParE_toxin"/>
</dbReference>
<dbReference type="InterPro" id="IPR035093">
    <property type="entry name" value="RelE/ParE_toxin_dom_sf"/>
</dbReference>
<proteinExistence type="predicted"/>
<evidence type="ECO:0000313" key="2">
    <source>
        <dbReference type="EMBL" id="VAW40662.1"/>
    </source>
</evidence>
<keyword evidence="1" id="KW-1277">Toxin-antitoxin system</keyword>
<sequence length="84" mass="10040">MEVELSSTAKRELRRLDKPVARRILSRLLWLAENMNAITPTPLKGEWAGFFKLRVGDYRVLYEIIEEEPLIFVLRIGHRREIYR</sequence>
<gene>
    <name evidence="2" type="ORF">MNBD_CHLOROFLEXI01-3131</name>
</gene>
<reference evidence="2" key="1">
    <citation type="submission" date="2018-06" db="EMBL/GenBank/DDBJ databases">
        <authorList>
            <person name="Zhirakovskaya E."/>
        </authorList>
    </citation>
    <scope>NUCLEOTIDE SEQUENCE</scope>
</reference>
<dbReference type="SUPFAM" id="SSF143011">
    <property type="entry name" value="RelE-like"/>
    <property type="match status" value="1"/>
</dbReference>
<dbReference type="AlphaFoldDB" id="A0A3B0VNK3"/>
<dbReference type="PANTHER" id="PTHR35601:SF1">
    <property type="entry name" value="TOXIN RELE"/>
    <property type="match status" value="1"/>
</dbReference>
<organism evidence="2">
    <name type="scientific">hydrothermal vent metagenome</name>
    <dbReference type="NCBI Taxonomy" id="652676"/>
    <lineage>
        <taxon>unclassified sequences</taxon>
        <taxon>metagenomes</taxon>
        <taxon>ecological metagenomes</taxon>
    </lineage>
</organism>
<dbReference type="Pfam" id="PF05016">
    <property type="entry name" value="ParE_toxin"/>
    <property type="match status" value="1"/>
</dbReference>
<protein>
    <submittedName>
        <fullName evidence="2">RelE/StbE replicon stabilization toxin</fullName>
    </submittedName>
</protein>
<dbReference type="NCBIfam" id="TIGR02385">
    <property type="entry name" value="RelE_StbE"/>
    <property type="match status" value="1"/>
</dbReference>
<accession>A0A3B0VNK3</accession>